<dbReference type="InterPro" id="IPR016032">
    <property type="entry name" value="Sig_transdc_resp-reg_C-effctor"/>
</dbReference>
<dbReference type="SMART" id="SM00421">
    <property type="entry name" value="HTH_LUXR"/>
    <property type="match status" value="1"/>
</dbReference>
<dbReference type="AlphaFoldDB" id="A0A371NXI6"/>
<evidence type="ECO:0000259" key="4">
    <source>
        <dbReference type="PROSITE" id="PS50043"/>
    </source>
</evidence>
<protein>
    <recommendedName>
        <fullName evidence="4">HTH luxR-type domain-containing protein</fullName>
    </recommendedName>
</protein>
<dbReference type="Proteomes" id="UP000262172">
    <property type="component" value="Unassembled WGS sequence"/>
</dbReference>
<dbReference type="GO" id="GO:0003677">
    <property type="term" value="F:DNA binding"/>
    <property type="evidence" value="ECO:0007669"/>
    <property type="project" value="UniProtKB-KW"/>
</dbReference>
<dbReference type="Pfam" id="PF25873">
    <property type="entry name" value="WHD_MalT"/>
    <property type="match status" value="1"/>
</dbReference>
<gene>
    <name evidence="5" type="ORF">DY023_02225</name>
</gene>
<evidence type="ECO:0000256" key="2">
    <source>
        <dbReference type="ARBA" id="ARBA00023125"/>
    </source>
</evidence>
<keyword evidence="2" id="KW-0238">DNA-binding</keyword>
<dbReference type="PANTHER" id="PTHR44688">
    <property type="entry name" value="DNA-BINDING TRANSCRIPTIONAL ACTIVATOR DEVR_DOSR"/>
    <property type="match status" value="1"/>
</dbReference>
<dbReference type="InterPro" id="IPR000792">
    <property type="entry name" value="Tscrpt_reg_LuxR_C"/>
</dbReference>
<name>A0A371NXI6_9MICO</name>
<dbReference type="Gene3D" id="3.40.50.300">
    <property type="entry name" value="P-loop containing nucleotide triphosphate hydrolases"/>
    <property type="match status" value="1"/>
</dbReference>
<organism evidence="5 6">
    <name type="scientific">Microbacterium bovistercoris</name>
    <dbReference type="NCBI Taxonomy" id="2293570"/>
    <lineage>
        <taxon>Bacteria</taxon>
        <taxon>Bacillati</taxon>
        <taxon>Actinomycetota</taxon>
        <taxon>Actinomycetes</taxon>
        <taxon>Micrococcales</taxon>
        <taxon>Microbacteriaceae</taxon>
        <taxon>Microbacterium</taxon>
    </lineage>
</organism>
<dbReference type="Gene3D" id="1.10.10.10">
    <property type="entry name" value="Winged helix-like DNA-binding domain superfamily/Winged helix DNA-binding domain"/>
    <property type="match status" value="1"/>
</dbReference>
<keyword evidence="6" id="KW-1185">Reference proteome</keyword>
<dbReference type="EMBL" id="QUAB01000014">
    <property type="protein sequence ID" value="REJ07805.1"/>
    <property type="molecule type" value="Genomic_DNA"/>
</dbReference>
<keyword evidence="1" id="KW-0805">Transcription regulation</keyword>
<sequence length="736" mass="78870">MYPSTKFRPPISGPHPIIRDDVFGMLRGASLRVAVVRAPAGYGKTTVVSQWLQATPERGRIWVSLDADDNDPAGLWGAIAAAVARSRAGDELAVNASDAGAVRRSIIVPLIDAIDASPEQWTLVLDDAHLVAREDTIASLDWFLGRMPENLVIVLVARVPLELPALQRLRARGEVADLQVEQLRLTPAQTAELLRAAAGPEPVDPAFVHDITGGWPAAVSLIGAAISRGLAPARVVSQSPDDPTGIGALIGEGLAGGDPDDGELLRQLAVFERFTAEVLSAVLQDDRAWTVAMDVATRTGLIAALDDDGRWWRMHHLVREQLLAELGRADPAGRRALHRRAAGWFAEHQDIASTVHHLLGAEDYESIADVLFNVHATFLVPRQELGLSWLDRIPASALGEDPRLAFWEAWATATGGDRARRDRALSRGRLSAGARTVAPFRDWDEVEDFIHASACYDDVGDARRAADRFLAGHDPSSPFAAIVRTRLATMLHLAGESAAALRELDTVEEMQPLARPLQLFVPAYRALCLLELGDLDGAATAIERCAAARKAFAIGMDHVYLPAEQALARFQIDSGSPAAGRATAVRALEVAAQHDDSVLVVPHLLIEVARADLALGHPDRATVALNQADHVIAGATDAGALPERIAALRAQTGTAPAPTRLQEGLSRRELEVLTLLPTALSAAEIASELFISVNTARTHIKSIHRKLDVTSRADAVAAARRAGLILAESGETERVA</sequence>
<keyword evidence="3" id="KW-0804">Transcription</keyword>
<dbReference type="PRINTS" id="PR00038">
    <property type="entry name" value="HTHLUXR"/>
</dbReference>
<dbReference type="CDD" id="cd06170">
    <property type="entry name" value="LuxR_C_like"/>
    <property type="match status" value="1"/>
</dbReference>
<dbReference type="SUPFAM" id="SSF52540">
    <property type="entry name" value="P-loop containing nucleoside triphosphate hydrolases"/>
    <property type="match status" value="1"/>
</dbReference>
<evidence type="ECO:0000256" key="1">
    <source>
        <dbReference type="ARBA" id="ARBA00023015"/>
    </source>
</evidence>
<dbReference type="OrthoDB" id="134985at2"/>
<evidence type="ECO:0000313" key="6">
    <source>
        <dbReference type="Proteomes" id="UP000262172"/>
    </source>
</evidence>
<accession>A0A371NXI6</accession>
<feature type="domain" description="HTH luxR-type" evidence="4">
    <location>
        <begin position="658"/>
        <end position="723"/>
    </location>
</feature>
<evidence type="ECO:0000313" key="5">
    <source>
        <dbReference type="EMBL" id="REJ07805.1"/>
    </source>
</evidence>
<evidence type="ECO:0000256" key="3">
    <source>
        <dbReference type="ARBA" id="ARBA00023163"/>
    </source>
</evidence>
<comment type="caution">
    <text evidence="5">The sequence shown here is derived from an EMBL/GenBank/DDBJ whole genome shotgun (WGS) entry which is preliminary data.</text>
</comment>
<reference evidence="5 6" key="1">
    <citation type="submission" date="2018-08" db="EMBL/GenBank/DDBJ databases">
        <title>Isolation, diversity and antifungal activity of Actinobacteria from cow dung.</title>
        <authorList>
            <person name="Ling L."/>
        </authorList>
    </citation>
    <scope>NUCLEOTIDE SEQUENCE [LARGE SCALE GENOMIC DNA]</scope>
    <source>
        <strain evidence="5 6">NEAU-LLE</strain>
    </source>
</reference>
<dbReference type="PANTHER" id="PTHR44688:SF16">
    <property type="entry name" value="DNA-BINDING TRANSCRIPTIONAL ACTIVATOR DEVR_DOSR"/>
    <property type="match status" value="1"/>
</dbReference>
<dbReference type="GO" id="GO:0006355">
    <property type="term" value="P:regulation of DNA-templated transcription"/>
    <property type="evidence" value="ECO:0007669"/>
    <property type="project" value="InterPro"/>
</dbReference>
<dbReference type="PROSITE" id="PS50043">
    <property type="entry name" value="HTH_LUXR_2"/>
    <property type="match status" value="1"/>
</dbReference>
<dbReference type="SUPFAM" id="SSF46894">
    <property type="entry name" value="C-terminal effector domain of the bipartite response regulators"/>
    <property type="match status" value="1"/>
</dbReference>
<dbReference type="InterPro" id="IPR036388">
    <property type="entry name" value="WH-like_DNA-bd_sf"/>
</dbReference>
<proteinExistence type="predicted"/>
<dbReference type="Pfam" id="PF00196">
    <property type="entry name" value="GerE"/>
    <property type="match status" value="1"/>
</dbReference>
<dbReference type="InterPro" id="IPR027417">
    <property type="entry name" value="P-loop_NTPase"/>
</dbReference>
<dbReference type="InterPro" id="IPR059106">
    <property type="entry name" value="WHD_MalT"/>
</dbReference>
<dbReference type="RefSeq" id="WP_116240719.1">
    <property type="nucleotide sequence ID" value="NZ_QUAB01000014.1"/>
</dbReference>